<protein>
    <submittedName>
        <fullName evidence="2">Phage tail assembly chaperone</fullName>
    </submittedName>
</protein>
<dbReference type="Pfam" id="PF16778">
    <property type="entry name" value="Phage_tail_APC"/>
    <property type="match status" value="1"/>
</dbReference>
<organism evidence="2 3">
    <name type="scientific">Marinomonas rhodophyticola</name>
    <dbReference type="NCBI Taxonomy" id="2992803"/>
    <lineage>
        <taxon>Bacteria</taxon>
        <taxon>Pseudomonadati</taxon>
        <taxon>Pseudomonadota</taxon>
        <taxon>Gammaproteobacteria</taxon>
        <taxon>Oceanospirillales</taxon>
        <taxon>Oceanospirillaceae</taxon>
        <taxon>Marinomonas</taxon>
    </lineage>
</organism>
<comment type="caution">
    <text evidence="2">The sequence shown here is derived from an EMBL/GenBank/DDBJ whole genome shotgun (WGS) entry which is preliminary data.</text>
</comment>
<dbReference type="InterPro" id="IPR031893">
    <property type="entry name" value="Phage_tail_APC"/>
</dbReference>
<sequence length="247" mass="27790">MTRYFRNVGGRVYAVSDDQLTCSQKAAWIENLNTDLLSTSHYSDWKEAVEALDAIDINTINVEAAQSALDSSTFAHDFEQAKSTYDLEQSDDNQAALDLAKAAYESCDEYIALEADKKALEQYQIAVQRVESAQLSYESCPEYIELERLKSTKIWIPEDAVEMTDDEIYAHLNPTISDEQLAAKARAQRDALLEQFTWRYERHAREARLGIETTDSLSALDAYAQALADVPQQAGFPTTIEWPALLA</sequence>
<accession>A0ABT3KCT7</accession>
<dbReference type="Proteomes" id="UP001431181">
    <property type="component" value="Unassembled WGS sequence"/>
</dbReference>
<reference evidence="2" key="1">
    <citation type="submission" date="2022-11" db="EMBL/GenBank/DDBJ databases">
        <title>Marinomonas sp. nov., isolated from marine algae.</title>
        <authorList>
            <person name="Choi D.G."/>
            <person name="Kim J.M."/>
            <person name="Lee J.K."/>
            <person name="Baek J.H."/>
            <person name="Jeon C.O."/>
        </authorList>
    </citation>
    <scope>NUCLEOTIDE SEQUENCE</scope>
    <source>
        <strain evidence="2">KJ51-3</strain>
    </source>
</reference>
<proteinExistence type="predicted"/>
<dbReference type="EMBL" id="JAPEUL010000004">
    <property type="protein sequence ID" value="MCW4628294.1"/>
    <property type="molecule type" value="Genomic_DNA"/>
</dbReference>
<gene>
    <name evidence="2" type="ORF">ONZ52_04365</name>
</gene>
<evidence type="ECO:0000259" key="1">
    <source>
        <dbReference type="Pfam" id="PF16778"/>
    </source>
</evidence>
<feature type="domain" description="Phage tail assembly chaperone-like" evidence="1">
    <location>
        <begin position="183"/>
        <end position="244"/>
    </location>
</feature>
<keyword evidence="3" id="KW-1185">Reference proteome</keyword>
<dbReference type="RefSeq" id="WP_265217505.1">
    <property type="nucleotide sequence ID" value="NZ_JAPEUL010000004.1"/>
</dbReference>
<name>A0ABT3KCT7_9GAMM</name>
<evidence type="ECO:0000313" key="2">
    <source>
        <dbReference type="EMBL" id="MCW4628294.1"/>
    </source>
</evidence>
<evidence type="ECO:0000313" key="3">
    <source>
        <dbReference type="Proteomes" id="UP001431181"/>
    </source>
</evidence>